<dbReference type="EMBL" id="CP023173">
    <property type="protein sequence ID" value="ASZ08958.1"/>
    <property type="molecule type" value="Genomic_DNA"/>
</dbReference>
<comment type="pathway">
    <text evidence="8">Membrane lipid metabolism; glycerophospholipid metabolism.</text>
</comment>
<dbReference type="NCBIfam" id="NF000942">
    <property type="entry name" value="PRK00094.1-4"/>
    <property type="match status" value="1"/>
</dbReference>
<accession>A0A249SMW8</accession>
<dbReference type="PANTHER" id="PTHR11728">
    <property type="entry name" value="GLYCEROL-3-PHOSPHATE DEHYDROGENASE"/>
    <property type="match status" value="1"/>
</dbReference>
<dbReference type="InterPro" id="IPR008927">
    <property type="entry name" value="6-PGluconate_DH-like_C_sf"/>
</dbReference>
<feature type="active site" description="Proton acceptor" evidence="8 9">
    <location>
        <position position="195"/>
    </location>
</feature>
<dbReference type="GO" id="GO:0141152">
    <property type="term" value="F:glycerol-3-phosphate dehydrogenase (NAD+) activity"/>
    <property type="evidence" value="ECO:0007669"/>
    <property type="project" value="RHEA"/>
</dbReference>
<evidence type="ECO:0000256" key="3">
    <source>
        <dbReference type="ARBA" id="ARBA00023002"/>
    </source>
</evidence>
<evidence type="ECO:0000313" key="16">
    <source>
        <dbReference type="EMBL" id="ASZ08958.1"/>
    </source>
</evidence>
<keyword evidence="7 8" id="KW-1208">Phospholipid metabolism</keyword>
<evidence type="ECO:0000256" key="2">
    <source>
        <dbReference type="ARBA" id="ARBA00022516"/>
    </source>
</evidence>
<dbReference type="AlphaFoldDB" id="A0A249SMW8"/>
<feature type="binding site" evidence="8">
    <location>
        <position position="14"/>
    </location>
    <ligand>
        <name>NADPH</name>
        <dbReference type="ChEBI" id="CHEBI:57783"/>
    </ligand>
</feature>
<evidence type="ECO:0000256" key="12">
    <source>
        <dbReference type="RuleBase" id="RU000437"/>
    </source>
</evidence>
<evidence type="ECO:0000256" key="1">
    <source>
        <dbReference type="ARBA" id="ARBA00011009"/>
    </source>
</evidence>
<feature type="binding site" evidence="8">
    <location>
        <position position="259"/>
    </location>
    <ligand>
        <name>sn-glycerol 3-phosphate</name>
        <dbReference type="ChEBI" id="CHEBI:57597"/>
    </ligand>
</feature>
<dbReference type="InterPro" id="IPR006168">
    <property type="entry name" value="G3P_DH_NAD-dep"/>
</dbReference>
<dbReference type="GO" id="GO:0051287">
    <property type="term" value="F:NAD binding"/>
    <property type="evidence" value="ECO:0007669"/>
    <property type="project" value="InterPro"/>
</dbReference>
<dbReference type="HAMAP" id="MF_00394">
    <property type="entry name" value="NAD_Glyc3P_dehydrog"/>
    <property type="match status" value="1"/>
</dbReference>
<dbReference type="Pfam" id="PF07479">
    <property type="entry name" value="NAD_Gly3P_dh_C"/>
    <property type="match status" value="1"/>
</dbReference>
<dbReference type="GO" id="GO:0046167">
    <property type="term" value="P:glycerol-3-phosphate biosynthetic process"/>
    <property type="evidence" value="ECO:0007669"/>
    <property type="project" value="UniProtKB-UniRule"/>
</dbReference>
<comment type="similarity">
    <text evidence="1 8 12">Belongs to the NAD-dependent glycerol-3-phosphate dehydrogenase family.</text>
</comment>
<gene>
    <name evidence="8" type="primary">gpsA</name>
    <name evidence="16" type="ORF">CK556_01115</name>
</gene>
<feature type="binding site" evidence="8">
    <location>
        <position position="144"/>
    </location>
    <ligand>
        <name>NADPH</name>
        <dbReference type="ChEBI" id="CHEBI:57783"/>
    </ligand>
</feature>
<feature type="binding site" evidence="8">
    <location>
        <position position="258"/>
    </location>
    <ligand>
        <name>sn-glycerol 3-phosphate</name>
        <dbReference type="ChEBI" id="CHEBI:57597"/>
    </ligand>
</feature>
<dbReference type="PRINTS" id="PR00077">
    <property type="entry name" value="GPDHDRGNASE"/>
</dbReference>
<comment type="subcellular location">
    <subcellularLocation>
        <location evidence="8">Cytoplasm</location>
    </subcellularLocation>
</comment>
<evidence type="ECO:0000256" key="10">
    <source>
        <dbReference type="PIRSR" id="PIRSR000114-2"/>
    </source>
</evidence>
<dbReference type="SUPFAM" id="SSF51735">
    <property type="entry name" value="NAD(P)-binding Rossmann-fold domains"/>
    <property type="match status" value="1"/>
</dbReference>
<dbReference type="Gene3D" id="3.40.50.720">
    <property type="entry name" value="NAD(P)-binding Rossmann-like Domain"/>
    <property type="match status" value="1"/>
</dbReference>
<keyword evidence="3 8" id="KW-0560">Oxidoreductase</keyword>
<dbReference type="Gene3D" id="1.10.1040.10">
    <property type="entry name" value="N-(1-d-carboxylethyl)-l-norvaline Dehydrogenase, domain 2"/>
    <property type="match status" value="1"/>
</dbReference>
<evidence type="ECO:0000256" key="5">
    <source>
        <dbReference type="ARBA" id="ARBA00023098"/>
    </source>
</evidence>
<keyword evidence="8" id="KW-0963">Cytoplasm</keyword>
<feature type="binding site" evidence="8">
    <location>
        <position position="142"/>
    </location>
    <ligand>
        <name>sn-glycerol 3-phosphate</name>
        <dbReference type="ChEBI" id="CHEBI:57597"/>
    </ligand>
</feature>
<proteinExistence type="inferred from homology"/>
<evidence type="ECO:0000259" key="15">
    <source>
        <dbReference type="Pfam" id="PF07479"/>
    </source>
</evidence>
<evidence type="ECO:0000256" key="13">
    <source>
        <dbReference type="RuleBase" id="RU000439"/>
    </source>
</evidence>
<keyword evidence="4 8" id="KW-0520">NAD</keyword>
<keyword evidence="2 8" id="KW-0444">Lipid biosynthesis</keyword>
<dbReference type="KEGG" id="mchc:CK556_01115"/>
<feature type="binding site" evidence="8">
    <location>
        <position position="285"/>
    </location>
    <ligand>
        <name>NADPH</name>
        <dbReference type="ChEBI" id="CHEBI:57783"/>
    </ligand>
</feature>
<feature type="domain" description="Glycerol-3-phosphate dehydrogenase NAD-dependent N-terminal" evidence="14">
    <location>
        <begin position="5"/>
        <end position="164"/>
    </location>
</feature>
<feature type="binding site" evidence="8">
    <location>
        <position position="259"/>
    </location>
    <ligand>
        <name>NADPH</name>
        <dbReference type="ChEBI" id="CHEBI:57783"/>
    </ligand>
</feature>
<feature type="binding site" evidence="11">
    <location>
        <begin position="10"/>
        <end position="15"/>
    </location>
    <ligand>
        <name>NAD(+)</name>
        <dbReference type="ChEBI" id="CHEBI:57540"/>
    </ligand>
</feature>
<feature type="binding site" evidence="10">
    <location>
        <position position="108"/>
    </location>
    <ligand>
        <name>substrate</name>
    </ligand>
</feature>
<feature type="binding site" evidence="11">
    <location>
        <position position="144"/>
    </location>
    <ligand>
        <name>NAD(+)</name>
        <dbReference type="ChEBI" id="CHEBI:57540"/>
    </ligand>
</feature>
<dbReference type="STRING" id="1336232.GCA_000518825_00056"/>
<dbReference type="SUPFAM" id="SSF48179">
    <property type="entry name" value="6-phosphogluconate dehydrogenase C-terminal domain-like"/>
    <property type="match status" value="1"/>
</dbReference>
<dbReference type="GO" id="GO:0046168">
    <property type="term" value="P:glycerol-3-phosphate catabolic process"/>
    <property type="evidence" value="ECO:0007669"/>
    <property type="project" value="InterPro"/>
</dbReference>
<sequence length="334" mass="36901">MNKKNITIIGTGAYGTALANVLADNDHDVIMYGIVEQQVDDINIYHQNSVFFDNKKINKSIRATTSMSAALESAEILILGVPTAAIKFVIDDIIKYAKKPLDIINTAKGLDEENLGLLSEKIKKYFVNSNVMKSYSALYGPSIAVEVVDRQPTAIMIASDEMEKAKELCEIFSNEYFYMYPTTDIAGCEISAALKNSIAIGGGILKAYNAGDNAHATLLTLGLNEMYEFGKQFGAKLETFLNFAGLGDLILTASSKKSRNFRLGEKIVELNDSKKALESFNLTVEGVETARIAHEIGLKYHISMNFFEIIYNILYNNVKPISLLNNVFKDVKLV</sequence>
<dbReference type="UniPathway" id="UPA00940"/>
<evidence type="ECO:0000313" key="17">
    <source>
        <dbReference type="Proteomes" id="UP000232229"/>
    </source>
</evidence>
<dbReference type="GO" id="GO:0005975">
    <property type="term" value="P:carbohydrate metabolic process"/>
    <property type="evidence" value="ECO:0007669"/>
    <property type="project" value="InterPro"/>
</dbReference>
<evidence type="ECO:0000256" key="7">
    <source>
        <dbReference type="ARBA" id="ARBA00023264"/>
    </source>
</evidence>
<evidence type="ECO:0000259" key="14">
    <source>
        <dbReference type="Pfam" id="PF01210"/>
    </source>
</evidence>
<dbReference type="InterPro" id="IPR011128">
    <property type="entry name" value="G3P_DH_NAD-dep_N"/>
</dbReference>
<dbReference type="PIRSF" id="PIRSF000114">
    <property type="entry name" value="Glycerol-3-P_dh"/>
    <property type="match status" value="1"/>
</dbReference>
<feature type="domain" description="Glycerol-3-phosphate dehydrogenase NAD-dependent C-terminal" evidence="15">
    <location>
        <begin position="184"/>
        <end position="324"/>
    </location>
</feature>
<feature type="binding site" evidence="8">
    <location>
        <position position="260"/>
    </location>
    <ligand>
        <name>sn-glycerol 3-phosphate</name>
        <dbReference type="ChEBI" id="CHEBI:57597"/>
    </ligand>
</feature>
<reference evidence="16 17" key="1">
    <citation type="submission" date="2017-08" db="EMBL/GenBank/DDBJ databases">
        <title>Complete Genome Sequence of Mesoplasma chauliocola.</title>
        <authorList>
            <person name="Knight T.F.Jr."/>
            <person name="Citino T."/>
        </authorList>
    </citation>
    <scope>NUCLEOTIDE SEQUENCE [LARGE SCALE GENOMIC DNA]</scope>
    <source>
        <strain evidence="16 17">CHPA-2</strain>
    </source>
</reference>
<protein>
    <recommendedName>
        <fullName evidence="8">Glycerol-3-phosphate dehydrogenase [NAD(P)+]</fullName>
        <ecNumber evidence="8">1.1.1.94</ecNumber>
    </recommendedName>
    <alternativeName>
        <fullName evidence="8">NAD(P)(+)-dependent glycerol-3-phosphate dehydrogenase</fullName>
    </alternativeName>
    <alternativeName>
        <fullName evidence="8">NAD(P)H-dependent dihydroxyacetone-phosphate reductase</fullName>
    </alternativeName>
</protein>
<dbReference type="GO" id="GO:0141153">
    <property type="term" value="F:glycerol-3-phosphate dehydrogenase (NADP+) activity"/>
    <property type="evidence" value="ECO:0007669"/>
    <property type="project" value="RHEA"/>
</dbReference>
<dbReference type="InterPro" id="IPR013328">
    <property type="entry name" value="6PGD_dom2"/>
</dbReference>
<evidence type="ECO:0000256" key="8">
    <source>
        <dbReference type="HAMAP-Rule" id="MF_00394"/>
    </source>
</evidence>
<comment type="caution">
    <text evidence="8">Lacks conserved residue(s) required for the propagation of feature annotation.</text>
</comment>
<dbReference type="InterPro" id="IPR006109">
    <property type="entry name" value="G3P_DH_NAD-dep_C"/>
</dbReference>
<keyword evidence="8" id="KW-0521">NADP</keyword>
<evidence type="ECO:0000256" key="9">
    <source>
        <dbReference type="PIRSR" id="PIRSR000114-1"/>
    </source>
</evidence>
<keyword evidence="17" id="KW-1185">Reference proteome</keyword>
<keyword evidence="8" id="KW-0547">Nucleotide-binding</keyword>
<comment type="catalytic activity">
    <reaction evidence="8 13">
        <text>sn-glycerol 3-phosphate + NADP(+) = dihydroxyacetone phosphate + NADPH + H(+)</text>
        <dbReference type="Rhea" id="RHEA:11096"/>
        <dbReference type="ChEBI" id="CHEBI:15378"/>
        <dbReference type="ChEBI" id="CHEBI:57597"/>
        <dbReference type="ChEBI" id="CHEBI:57642"/>
        <dbReference type="ChEBI" id="CHEBI:57783"/>
        <dbReference type="ChEBI" id="CHEBI:58349"/>
        <dbReference type="EC" id="1.1.1.94"/>
    </reaction>
</comment>
<keyword evidence="5 8" id="KW-0443">Lipid metabolism</keyword>
<organism evidence="16 17">
    <name type="scientific">Mesoplasma chauliocola</name>
    <dbReference type="NCBI Taxonomy" id="216427"/>
    <lineage>
        <taxon>Bacteria</taxon>
        <taxon>Bacillati</taxon>
        <taxon>Mycoplasmatota</taxon>
        <taxon>Mollicutes</taxon>
        <taxon>Entomoplasmatales</taxon>
        <taxon>Entomoplasmataceae</taxon>
        <taxon>Mesoplasma</taxon>
    </lineage>
</organism>
<dbReference type="Pfam" id="PF01210">
    <property type="entry name" value="NAD_Gly3P_dh_N"/>
    <property type="match status" value="1"/>
</dbReference>
<feature type="binding site" evidence="10">
    <location>
        <begin position="259"/>
        <end position="260"/>
    </location>
    <ligand>
        <name>substrate</name>
    </ligand>
</feature>
<dbReference type="GO" id="GO:0006650">
    <property type="term" value="P:glycerophospholipid metabolic process"/>
    <property type="evidence" value="ECO:0007669"/>
    <property type="project" value="UniProtKB-UniRule"/>
</dbReference>
<feature type="binding site" evidence="8">
    <location>
        <position position="248"/>
    </location>
    <ligand>
        <name>sn-glycerol 3-phosphate</name>
        <dbReference type="ChEBI" id="CHEBI:57597"/>
    </ligand>
</feature>
<comment type="function">
    <text evidence="8">Catalyzes the reduction of the glycolytic intermediate dihydroxyacetone phosphate (DHAP) to sn-glycerol 3-phosphate (G3P), the key precursor for phospholipid synthesis.</text>
</comment>
<comment type="catalytic activity">
    <reaction evidence="8">
        <text>sn-glycerol 3-phosphate + NAD(+) = dihydroxyacetone phosphate + NADH + H(+)</text>
        <dbReference type="Rhea" id="RHEA:11092"/>
        <dbReference type="ChEBI" id="CHEBI:15378"/>
        <dbReference type="ChEBI" id="CHEBI:57540"/>
        <dbReference type="ChEBI" id="CHEBI:57597"/>
        <dbReference type="ChEBI" id="CHEBI:57642"/>
        <dbReference type="ChEBI" id="CHEBI:57945"/>
        <dbReference type="EC" id="1.1.1.94"/>
    </reaction>
</comment>
<feature type="binding site" evidence="8">
    <location>
        <position position="108"/>
    </location>
    <ligand>
        <name>sn-glycerol 3-phosphate</name>
        <dbReference type="ChEBI" id="CHEBI:57597"/>
    </ligand>
</feature>
<dbReference type="NCBIfam" id="NF000940">
    <property type="entry name" value="PRK00094.1-2"/>
    <property type="match status" value="1"/>
</dbReference>
<evidence type="ECO:0000256" key="11">
    <source>
        <dbReference type="PIRSR" id="PIRSR000114-3"/>
    </source>
</evidence>
<dbReference type="GO" id="GO:0005829">
    <property type="term" value="C:cytosol"/>
    <property type="evidence" value="ECO:0007669"/>
    <property type="project" value="TreeGrafter"/>
</dbReference>
<name>A0A249SMW8_9MOLU</name>
<feature type="binding site" evidence="11">
    <location>
        <position position="259"/>
    </location>
    <ligand>
        <name>NAD(+)</name>
        <dbReference type="ChEBI" id="CHEBI:57540"/>
    </ligand>
</feature>
<feature type="binding site" evidence="8">
    <location>
        <position position="140"/>
    </location>
    <ligand>
        <name>sn-glycerol 3-phosphate</name>
        <dbReference type="ChEBI" id="CHEBI:57597"/>
    </ligand>
</feature>
<evidence type="ECO:0000256" key="4">
    <source>
        <dbReference type="ARBA" id="ARBA00023027"/>
    </source>
</evidence>
<evidence type="ECO:0000256" key="6">
    <source>
        <dbReference type="ARBA" id="ARBA00023209"/>
    </source>
</evidence>
<dbReference type="PANTHER" id="PTHR11728:SF1">
    <property type="entry name" value="GLYCEROL-3-PHOSPHATE DEHYDROGENASE [NAD(+)] 2, CHLOROPLASTIC"/>
    <property type="match status" value="1"/>
</dbReference>
<keyword evidence="6 8" id="KW-0594">Phospholipid biosynthesis</keyword>
<dbReference type="EC" id="1.1.1.94" evidence="8"/>
<feature type="binding site" evidence="8">
    <location>
        <position position="108"/>
    </location>
    <ligand>
        <name>NADPH</name>
        <dbReference type="ChEBI" id="CHEBI:57783"/>
    </ligand>
</feature>
<feature type="binding site" evidence="8">
    <location>
        <position position="195"/>
    </location>
    <ligand>
        <name>sn-glycerol 3-phosphate</name>
        <dbReference type="ChEBI" id="CHEBI:57597"/>
    </ligand>
</feature>
<dbReference type="Proteomes" id="UP000232229">
    <property type="component" value="Chromosome"/>
</dbReference>
<dbReference type="RefSeq" id="WP_027875245.1">
    <property type="nucleotide sequence ID" value="NZ_CP023173.1"/>
</dbReference>
<dbReference type="InterPro" id="IPR036291">
    <property type="entry name" value="NAD(P)-bd_dom_sf"/>
</dbReference>
<dbReference type="GO" id="GO:0008654">
    <property type="term" value="P:phospholipid biosynthetic process"/>
    <property type="evidence" value="ECO:0007669"/>
    <property type="project" value="UniProtKB-KW"/>
</dbReference>